<dbReference type="Pfam" id="PF04632">
    <property type="entry name" value="FUSC"/>
    <property type="match status" value="1"/>
</dbReference>
<dbReference type="PANTHER" id="PTHR30509:SF9">
    <property type="entry name" value="MULTIDRUG RESISTANCE PROTEIN MDTO"/>
    <property type="match status" value="1"/>
</dbReference>
<evidence type="ECO:0000256" key="3">
    <source>
        <dbReference type="ARBA" id="ARBA00022475"/>
    </source>
</evidence>
<dbReference type="EMBL" id="FNVQ01000001">
    <property type="protein sequence ID" value="SEF88957.1"/>
    <property type="molecule type" value="Genomic_DNA"/>
</dbReference>
<dbReference type="AlphaFoldDB" id="A0A1H5VQZ9"/>
<keyword evidence="9" id="KW-1185">Reference proteome</keyword>
<feature type="transmembrane region" description="Helical" evidence="7">
    <location>
        <begin position="404"/>
        <end position="423"/>
    </location>
</feature>
<evidence type="ECO:0000313" key="9">
    <source>
        <dbReference type="Proteomes" id="UP000236745"/>
    </source>
</evidence>
<proteinExistence type="predicted"/>
<dbReference type="GO" id="GO:0005886">
    <property type="term" value="C:plasma membrane"/>
    <property type="evidence" value="ECO:0007669"/>
    <property type="project" value="UniProtKB-SubCell"/>
</dbReference>
<comment type="subcellular location">
    <subcellularLocation>
        <location evidence="1">Cell membrane</location>
        <topology evidence="1">Multi-pass membrane protein</topology>
    </subcellularLocation>
</comment>
<dbReference type="RefSeq" id="WP_104001750.1">
    <property type="nucleotide sequence ID" value="NZ_FNVQ01000001.1"/>
</dbReference>
<accession>A0A1H5VQZ9</accession>
<evidence type="ECO:0000256" key="7">
    <source>
        <dbReference type="SAM" id="Phobius"/>
    </source>
</evidence>
<keyword evidence="6 7" id="KW-0472">Membrane</keyword>
<keyword evidence="3" id="KW-1003">Cell membrane</keyword>
<evidence type="ECO:0000313" key="8">
    <source>
        <dbReference type="EMBL" id="SEF88957.1"/>
    </source>
</evidence>
<keyword evidence="5 7" id="KW-1133">Transmembrane helix</keyword>
<organism evidence="8 9">
    <name type="scientific">Marinobacterium lutimaris</name>
    <dbReference type="NCBI Taxonomy" id="568106"/>
    <lineage>
        <taxon>Bacteria</taxon>
        <taxon>Pseudomonadati</taxon>
        <taxon>Pseudomonadota</taxon>
        <taxon>Gammaproteobacteria</taxon>
        <taxon>Oceanospirillales</taxon>
        <taxon>Oceanospirillaceae</taxon>
        <taxon>Marinobacterium</taxon>
    </lineage>
</organism>
<feature type="transmembrane region" description="Helical" evidence="7">
    <location>
        <begin position="477"/>
        <end position="499"/>
    </location>
</feature>
<dbReference type="Proteomes" id="UP000236745">
    <property type="component" value="Unassembled WGS sequence"/>
</dbReference>
<feature type="transmembrane region" description="Helical" evidence="7">
    <location>
        <begin position="82"/>
        <end position="100"/>
    </location>
</feature>
<sequence length="647" mass="71471">MSFNRSQIIYAVKLFLSAMLAFSVAESLGQLNPYWAMVTCCVLSNPVSGALRARSVYRFCGTLFAGVVTLTLAAVFINIPMLLVAASGLIAAIMLSLSFLDRTPRSYFFQLSAVTLMLVAIAYLNQPGNMFNIVVNRLTEICIGIISVGFIDSLLFPSSQAASLRQRLKGWLTDIERWQEDSINGELIAAKADKDRMATLNDIASMSQLVTTLKYDRDVDKPTRQAAVAIQQRLLKLVPLLATISSSIGNMTPELKATLSPYLDEVRRQAGEGQNTPANATVMLPDSARLSHWDSLVVNDLVEHINDWLPLWAEIQHFDRFIDGEAQLQPELRDQMMAAKPFKPPLEWDLAFQMFTGIAATYISLCALWYITGWQQGANMVLLGIIGIGFFGNTDDPGKTIGNFGRFAFISMIIGAVLSYALLPLASDYLGFLVVMALFFLPLGLWVTRNPLATLVLALALSGVNFQGHYVPYDVGFYLESVVGTLVGVYVAFLCSALSRNWGTQQVVKRLERHEARDLSRLGHLSSEARIDGFQATALDRIAAQGSRLTALGKQHESQQLLHRLSTLTGLARLRKLAGGNRDSALMRLIDSLSQSHQSPSDEALQQLDLCLEQAWHREEFGILRLLTQLRLGLFPAAPAWSPVHDR</sequence>
<reference evidence="8 9" key="1">
    <citation type="submission" date="2016-10" db="EMBL/GenBank/DDBJ databases">
        <authorList>
            <person name="de Groot N.N."/>
        </authorList>
    </citation>
    <scope>NUCLEOTIDE SEQUENCE [LARGE SCALE GENOMIC DNA]</scope>
    <source>
        <strain evidence="8 9">DSM 22012</strain>
    </source>
</reference>
<feature type="transmembrane region" description="Helical" evidence="7">
    <location>
        <begin position="377"/>
        <end position="392"/>
    </location>
</feature>
<gene>
    <name evidence="8" type="ORF">SAMN05444390_101794</name>
</gene>
<keyword evidence="2" id="KW-0813">Transport</keyword>
<feature type="transmembrane region" description="Helical" evidence="7">
    <location>
        <begin position="452"/>
        <end position="471"/>
    </location>
</feature>
<feature type="transmembrane region" description="Helical" evidence="7">
    <location>
        <begin position="107"/>
        <end position="126"/>
    </location>
</feature>
<dbReference type="InterPro" id="IPR006726">
    <property type="entry name" value="PHBA_efflux_AaeB/fusaric-R"/>
</dbReference>
<evidence type="ECO:0000256" key="5">
    <source>
        <dbReference type="ARBA" id="ARBA00022989"/>
    </source>
</evidence>
<evidence type="ECO:0000256" key="4">
    <source>
        <dbReference type="ARBA" id="ARBA00022692"/>
    </source>
</evidence>
<feature type="transmembrane region" description="Helical" evidence="7">
    <location>
        <begin position="56"/>
        <end position="76"/>
    </location>
</feature>
<name>A0A1H5VQZ9_9GAMM</name>
<feature type="transmembrane region" description="Helical" evidence="7">
    <location>
        <begin position="429"/>
        <end position="447"/>
    </location>
</feature>
<dbReference type="PANTHER" id="PTHR30509">
    <property type="entry name" value="P-HYDROXYBENZOIC ACID EFFLUX PUMP SUBUNIT-RELATED"/>
    <property type="match status" value="1"/>
</dbReference>
<dbReference type="OrthoDB" id="9807111at2"/>
<evidence type="ECO:0000256" key="1">
    <source>
        <dbReference type="ARBA" id="ARBA00004651"/>
    </source>
</evidence>
<protein>
    <submittedName>
        <fullName evidence="8">Uncharacterized membrane protein YccC</fullName>
    </submittedName>
</protein>
<feature type="transmembrane region" description="Helical" evidence="7">
    <location>
        <begin position="350"/>
        <end position="371"/>
    </location>
</feature>
<feature type="transmembrane region" description="Helical" evidence="7">
    <location>
        <begin position="138"/>
        <end position="157"/>
    </location>
</feature>
<evidence type="ECO:0000256" key="6">
    <source>
        <dbReference type="ARBA" id="ARBA00023136"/>
    </source>
</evidence>
<keyword evidence="4 7" id="KW-0812">Transmembrane</keyword>
<evidence type="ECO:0000256" key="2">
    <source>
        <dbReference type="ARBA" id="ARBA00022448"/>
    </source>
</evidence>
<dbReference type="GO" id="GO:0022857">
    <property type="term" value="F:transmembrane transporter activity"/>
    <property type="evidence" value="ECO:0007669"/>
    <property type="project" value="InterPro"/>
</dbReference>